<evidence type="ECO:0000256" key="1">
    <source>
        <dbReference type="SAM" id="MobiDB-lite"/>
    </source>
</evidence>
<name>A0ABD0PUU2_CIRMR</name>
<accession>A0ABD0PUU2</accession>
<gene>
    <name evidence="2" type="ORF">M9458_026576</name>
</gene>
<feature type="non-terminal residue" evidence="2">
    <location>
        <position position="143"/>
    </location>
</feature>
<keyword evidence="3" id="KW-1185">Reference proteome</keyword>
<sequence length="143" mass="15732">MDDPAVLILLLEQGDRSLEDHTKDFVFLANYTHYPDNCLCSFYFAGLNTTTRVQLSGEGPRESLATYVEWVSCNSSLTMDFADDDTSPTLDPEPSQPSPQFAEHEPEHTADGEPEPSATDEPSPSGATELRIAQEPEPILSVQ</sequence>
<organism evidence="2 3">
    <name type="scientific">Cirrhinus mrigala</name>
    <name type="common">Mrigala</name>
    <dbReference type="NCBI Taxonomy" id="683832"/>
    <lineage>
        <taxon>Eukaryota</taxon>
        <taxon>Metazoa</taxon>
        <taxon>Chordata</taxon>
        <taxon>Craniata</taxon>
        <taxon>Vertebrata</taxon>
        <taxon>Euteleostomi</taxon>
        <taxon>Actinopterygii</taxon>
        <taxon>Neopterygii</taxon>
        <taxon>Teleostei</taxon>
        <taxon>Ostariophysi</taxon>
        <taxon>Cypriniformes</taxon>
        <taxon>Cyprinidae</taxon>
        <taxon>Labeoninae</taxon>
        <taxon>Labeonini</taxon>
        <taxon>Cirrhinus</taxon>
    </lineage>
</organism>
<dbReference type="EMBL" id="JAMKFB020000013">
    <property type="protein sequence ID" value="KAL0177682.1"/>
    <property type="molecule type" value="Genomic_DNA"/>
</dbReference>
<protein>
    <submittedName>
        <fullName evidence="2">Uncharacterized protein</fullName>
    </submittedName>
</protein>
<reference evidence="2 3" key="1">
    <citation type="submission" date="2024-05" db="EMBL/GenBank/DDBJ databases">
        <title>Genome sequencing and assembly of Indian major carp, Cirrhinus mrigala (Hamilton, 1822).</title>
        <authorList>
            <person name="Mohindra V."/>
            <person name="Chowdhury L.M."/>
            <person name="Lal K."/>
            <person name="Jena J.K."/>
        </authorList>
    </citation>
    <scope>NUCLEOTIDE SEQUENCE [LARGE SCALE GENOMIC DNA]</scope>
    <source>
        <strain evidence="2">CM1030</strain>
        <tissue evidence="2">Blood</tissue>
    </source>
</reference>
<evidence type="ECO:0000313" key="2">
    <source>
        <dbReference type="EMBL" id="KAL0177682.1"/>
    </source>
</evidence>
<comment type="caution">
    <text evidence="2">The sequence shown here is derived from an EMBL/GenBank/DDBJ whole genome shotgun (WGS) entry which is preliminary data.</text>
</comment>
<feature type="region of interest" description="Disordered" evidence="1">
    <location>
        <begin position="79"/>
        <end position="143"/>
    </location>
</feature>
<evidence type="ECO:0000313" key="3">
    <source>
        <dbReference type="Proteomes" id="UP001529510"/>
    </source>
</evidence>
<proteinExistence type="predicted"/>
<dbReference type="AlphaFoldDB" id="A0ABD0PUU2"/>
<feature type="compositionally biased region" description="Basic and acidic residues" evidence="1">
    <location>
        <begin position="102"/>
        <end position="111"/>
    </location>
</feature>
<dbReference type="Proteomes" id="UP001529510">
    <property type="component" value="Unassembled WGS sequence"/>
</dbReference>